<dbReference type="PANTHER" id="PTHR38011:SF12">
    <property type="entry name" value="BIFUNCTIONAL DEAMINASE-REDUCTASE DOMAIN PROTEIN"/>
    <property type="match status" value="1"/>
</dbReference>
<evidence type="ECO:0000313" key="3">
    <source>
        <dbReference type="Proteomes" id="UP001170379"/>
    </source>
</evidence>
<protein>
    <submittedName>
        <fullName evidence="2">Deaminase</fullName>
    </submittedName>
</protein>
<keyword evidence="3" id="KW-1185">Reference proteome</keyword>
<dbReference type="Gene3D" id="3.40.430.10">
    <property type="entry name" value="Dihydrofolate Reductase, subunit A"/>
    <property type="match status" value="1"/>
</dbReference>
<dbReference type="PANTHER" id="PTHR38011">
    <property type="entry name" value="DIHYDROFOLATE REDUCTASE FAMILY PROTEIN (AFU_ORTHOLOGUE AFUA_8G06820)"/>
    <property type="match status" value="1"/>
</dbReference>
<dbReference type="Proteomes" id="UP001170379">
    <property type="component" value="Unassembled WGS sequence"/>
</dbReference>
<dbReference type="EMBL" id="PXVD01000017">
    <property type="protein sequence ID" value="MDJ1371901.1"/>
    <property type="molecule type" value="Genomic_DNA"/>
</dbReference>
<dbReference type="Pfam" id="PF01872">
    <property type="entry name" value="RibD_C"/>
    <property type="match status" value="1"/>
</dbReference>
<dbReference type="RefSeq" id="WP_026937208.1">
    <property type="nucleotide sequence ID" value="NZ_CP028426.1"/>
</dbReference>
<organism evidence="2 3">
    <name type="scientific">Gulosibacter molinativorax</name>
    <dbReference type="NCBI Taxonomy" id="256821"/>
    <lineage>
        <taxon>Bacteria</taxon>
        <taxon>Bacillati</taxon>
        <taxon>Actinomycetota</taxon>
        <taxon>Actinomycetes</taxon>
        <taxon>Micrococcales</taxon>
        <taxon>Microbacteriaceae</taxon>
        <taxon>Gulosibacter</taxon>
    </lineage>
</organism>
<sequence length="221" mass="24260">MASPTSRVRVHNFTISLDGFGTGADQTLKEPFGHAGTRLMSWAFPTRTFQNMGIHADVPPSVGIDDAFARHWGENIGVEIMGRNKFAPKAGPWPNNGWQGWWGPNPPFHTPVVVLTSHPREPLHMEGGNSFYFFNGTPAEALAYARELAPGTDVRIGGGATTLREFLAADLVDEMHLVVAPIILGRGERLWDGLEKLEERFTIESATSPSGVIHMMFARRG</sequence>
<dbReference type="SUPFAM" id="SSF53597">
    <property type="entry name" value="Dihydrofolate reductase-like"/>
    <property type="match status" value="1"/>
</dbReference>
<dbReference type="InterPro" id="IPR050765">
    <property type="entry name" value="Riboflavin_Biosynth_HTPR"/>
</dbReference>
<gene>
    <name evidence="2" type="ORF">C7K25_11075</name>
</gene>
<comment type="caution">
    <text evidence="2">The sequence shown here is derived from an EMBL/GenBank/DDBJ whole genome shotgun (WGS) entry which is preliminary data.</text>
</comment>
<reference evidence="2" key="2">
    <citation type="journal article" date="2022" name="Sci. Rep.">
        <title>In silico prediction of the enzymes involved in the degradation of the herbicide molinate by Gulosibacter molinativorax ON4T.</title>
        <authorList>
            <person name="Lopes A.R."/>
            <person name="Bunin E."/>
            <person name="Viana A.T."/>
            <person name="Froufe H."/>
            <person name="Munoz-Merida A."/>
            <person name="Pinho D."/>
            <person name="Figueiredo J."/>
            <person name="Barroso C."/>
            <person name="Vaz-Moreira I."/>
            <person name="Bellanger X."/>
            <person name="Egas C."/>
            <person name="Nunes O.C."/>
        </authorList>
    </citation>
    <scope>NUCLEOTIDE SEQUENCE</scope>
    <source>
        <strain evidence="2">ON4</strain>
    </source>
</reference>
<name>A0ABT7C9L4_9MICO</name>
<feature type="domain" description="Bacterial bifunctional deaminase-reductase C-terminal" evidence="1">
    <location>
        <begin position="12"/>
        <end position="203"/>
    </location>
</feature>
<reference evidence="2" key="1">
    <citation type="submission" date="2018-03" db="EMBL/GenBank/DDBJ databases">
        <authorList>
            <person name="Nunes O.C."/>
            <person name="Lopes A.R."/>
            <person name="Froufe H."/>
            <person name="Munoz-Merida A."/>
            <person name="Barroso C."/>
            <person name="Egas C."/>
        </authorList>
    </citation>
    <scope>NUCLEOTIDE SEQUENCE</scope>
    <source>
        <strain evidence="2">ON4</strain>
    </source>
</reference>
<dbReference type="InterPro" id="IPR002734">
    <property type="entry name" value="RibDG_C"/>
</dbReference>
<accession>A0ABT7C9L4</accession>
<evidence type="ECO:0000259" key="1">
    <source>
        <dbReference type="Pfam" id="PF01872"/>
    </source>
</evidence>
<evidence type="ECO:0000313" key="2">
    <source>
        <dbReference type="EMBL" id="MDJ1371901.1"/>
    </source>
</evidence>
<dbReference type="InterPro" id="IPR024072">
    <property type="entry name" value="DHFR-like_dom_sf"/>
</dbReference>
<proteinExistence type="predicted"/>